<dbReference type="EMBL" id="FR718687">
    <property type="protein sequence ID" value="CBX72300.1"/>
    <property type="molecule type" value="Genomic_DNA"/>
</dbReference>
<evidence type="ECO:0000256" key="1">
    <source>
        <dbReference type="SAM" id="SignalP"/>
    </source>
</evidence>
<organism evidence="2">
    <name type="scientific">Yersinia enterocolitica W22703</name>
    <dbReference type="NCBI Taxonomy" id="913028"/>
    <lineage>
        <taxon>Bacteria</taxon>
        <taxon>Pseudomonadati</taxon>
        <taxon>Pseudomonadota</taxon>
        <taxon>Gammaproteobacteria</taxon>
        <taxon>Enterobacterales</taxon>
        <taxon>Yersiniaceae</taxon>
        <taxon>Yersinia</taxon>
    </lineage>
</organism>
<protein>
    <recommendedName>
        <fullName evidence="3">Lipoprotein</fullName>
    </recommendedName>
</protein>
<evidence type="ECO:0000313" key="2">
    <source>
        <dbReference type="EMBL" id="CBX72300.1"/>
    </source>
</evidence>
<accession>F4N2J2</accession>
<reference evidence="2" key="1">
    <citation type="journal article" date="2011" name="BMC Genomics">
        <title>Shotgun sequencing of Yersinia enterocolitica strain W22703 (biotype 2, serotype O:9): genomic evidence for oscillation between invertebrates and mammals.</title>
        <authorList>
            <person name="Fuchs T.M."/>
            <person name="Brandt K."/>
            <person name="Starke M."/>
            <person name="Rattei T."/>
        </authorList>
    </citation>
    <scope>NUCLEOTIDE SEQUENCE</scope>
</reference>
<dbReference type="AlphaFoldDB" id="F4N2J2"/>
<name>F4N2J2_YEREN</name>
<evidence type="ECO:0008006" key="3">
    <source>
        <dbReference type="Google" id="ProtNLM"/>
    </source>
</evidence>
<gene>
    <name evidence="2" type="ORF">YEW_AK02370</name>
</gene>
<sequence>MKRIILALCFLFSGCVTFGQMDSGLNSLVGKDKKVAFDVLGYPSQEQTFDSEKVYTWVNSTSGVLVYSAPETTYGTVGNKQFNAVTNRTNAIPVEYNCKIQIVTDTTGAITKYNYDGSIGGCESYIQRLNSYKKS</sequence>
<proteinExistence type="predicted"/>
<feature type="signal peptide" evidence="1">
    <location>
        <begin position="1"/>
        <end position="18"/>
    </location>
</feature>
<feature type="chain" id="PRO_5003313747" description="Lipoprotein" evidence="1">
    <location>
        <begin position="19"/>
        <end position="135"/>
    </location>
</feature>
<dbReference type="PROSITE" id="PS51257">
    <property type="entry name" value="PROKAR_LIPOPROTEIN"/>
    <property type="match status" value="1"/>
</dbReference>
<keyword evidence="1" id="KW-0732">Signal</keyword>